<gene>
    <name evidence="15" type="ORF">FOA43_001542</name>
</gene>
<keyword evidence="8" id="KW-0456">Lyase</keyword>
<comment type="cofactor">
    <cofactor evidence="2">
        <name>Zn(2+)</name>
        <dbReference type="ChEBI" id="CHEBI:29105"/>
    </cofactor>
</comment>
<evidence type="ECO:0000256" key="3">
    <source>
        <dbReference type="ARBA" id="ARBA00005323"/>
    </source>
</evidence>
<comment type="function">
    <text evidence="10">Catalyzes the conversion of D-serine to pyruvate and ammonia. May play a role in D-serine detoxification.</text>
</comment>
<comment type="cofactor">
    <cofactor evidence="1">
        <name>pyridoxal 5'-phosphate</name>
        <dbReference type="ChEBI" id="CHEBI:597326"/>
    </cofactor>
</comment>
<dbReference type="PANTHER" id="PTHR28004">
    <property type="entry name" value="ZGC:162816-RELATED"/>
    <property type="match status" value="1"/>
</dbReference>
<dbReference type="EC" id="4.3.1.18" evidence="11"/>
<reference evidence="15" key="1">
    <citation type="submission" date="2020-10" db="EMBL/GenBank/DDBJ databases">
        <authorList>
            <person name="Roach M.J.R."/>
        </authorList>
    </citation>
    <scope>NUCLEOTIDE SEQUENCE</scope>
    <source>
        <strain evidence="15">CBS 1945</strain>
    </source>
</reference>
<evidence type="ECO:0000256" key="1">
    <source>
        <dbReference type="ARBA" id="ARBA00001933"/>
    </source>
</evidence>
<dbReference type="GO" id="GO:0008721">
    <property type="term" value="F:D-serine ammonia-lyase activity"/>
    <property type="evidence" value="ECO:0007669"/>
    <property type="project" value="UniProtKB-EC"/>
</dbReference>
<protein>
    <recommendedName>
        <fullName evidence="12">D-serine dehydratase</fullName>
        <ecNumber evidence="11">4.3.1.18</ecNumber>
    </recommendedName>
    <alternativeName>
        <fullName evidence="13">D-serine deaminase</fullName>
    </alternativeName>
</protein>
<evidence type="ECO:0000313" key="16">
    <source>
        <dbReference type="Proteomes" id="UP000662931"/>
    </source>
</evidence>
<evidence type="ECO:0000256" key="7">
    <source>
        <dbReference type="ARBA" id="ARBA00022898"/>
    </source>
</evidence>
<evidence type="ECO:0000256" key="12">
    <source>
        <dbReference type="ARBA" id="ARBA00069616"/>
    </source>
</evidence>
<evidence type="ECO:0000256" key="5">
    <source>
        <dbReference type="ARBA" id="ARBA00022723"/>
    </source>
</evidence>
<comment type="catalytic activity">
    <reaction evidence="9">
        <text>D-serine = pyruvate + NH4(+)</text>
        <dbReference type="Rhea" id="RHEA:13977"/>
        <dbReference type="ChEBI" id="CHEBI:15361"/>
        <dbReference type="ChEBI" id="CHEBI:28938"/>
        <dbReference type="ChEBI" id="CHEBI:35247"/>
        <dbReference type="EC" id="4.3.1.18"/>
    </reaction>
    <physiologicalReaction direction="left-to-right" evidence="9">
        <dbReference type="Rhea" id="RHEA:13978"/>
    </physiologicalReaction>
</comment>
<comment type="similarity">
    <text evidence="3">Belongs to the DSD1 family.</text>
</comment>
<dbReference type="Pfam" id="PF14031">
    <property type="entry name" value="D-ser_dehydrat"/>
    <property type="match status" value="1"/>
</dbReference>
<dbReference type="AlphaFoldDB" id="A0A875RZR3"/>
<evidence type="ECO:0000256" key="9">
    <source>
        <dbReference type="ARBA" id="ARBA00051198"/>
    </source>
</evidence>
<keyword evidence="4" id="KW-0216">Detoxification</keyword>
<evidence type="ECO:0000256" key="13">
    <source>
        <dbReference type="ARBA" id="ARBA00075219"/>
    </source>
</evidence>
<dbReference type="RefSeq" id="XP_038777783.1">
    <property type="nucleotide sequence ID" value="XM_038921855.1"/>
</dbReference>
<dbReference type="InterPro" id="IPR001608">
    <property type="entry name" value="Ala_racemase_N"/>
</dbReference>
<dbReference type="InterPro" id="IPR051466">
    <property type="entry name" value="D-amino_acid_metab_enzyme"/>
</dbReference>
<accession>A0A875RZR3</accession>
<keyword evidence="5" id="KW-0479">Metal-binding</keyword>
<evidence type="ECO:0000256" key="11">
    <source>
        <dbReference type="ARBA" id="ARBA00066349"/>
    </source>
</evidence>
<proteinExistence type="inferred from homology"/>
<dbReference type="Gene3D" id="3.20.20.10">
    <property type="entry name" value="Alanine racemase"/>
    <property type="match status" value="1"/>
</dbReference>
<dbReference type="Proteomes" id="UP000662931">
    <property type="component" value="Chromosome 1"/>
</dbReference>
<dbReference type="InterPro" id="IPR029066">
    <property type="entry name" value="PLP-binding_barrel"/>
</dbReference>
<dbReference type="KEGG" id="bnn:FOA43_001542"/>
<dbReference type="OrthoDB" id="20198at2759"/>
<dbReference type="PANTHER" id="PTHR28004:SF2">
    <property type="entry name" value="D-SERINE DEHYDRATASE"/>
    <property type="match status" value="1"/>
</dbReference>
<evidence type="ECO:0000256" key="10">
    <source>
        <dbReference type="ARBA" id="ARBA00055764"/>
    </source>
</evidence>
<dbReference type="Gene3D" id="2.40.37.20">
    <property type="entry name" value="D-serine dehydratase-like domain"/>
    <property type="match status" value="1"/>
</dbReference>
<dbReference type="FunFam" id="3.20.20.10:FF:000016">
    <property type="entry name" value="D-serine dehydratase"/>
    <property type="match status" value="1"/>
</dbReference>
<evidence type="ECO:0000256" key="8">
    <source>
        <dbReference type="ARBA" id="ARBA00023239"/>
    </source>
</evidence>
<dbReference type="GO" id="GO:0009636">
    <property type="term" value="P:response to toxic substance"/>
    <property type="evidence" value="ECO:0007669"/>
    <property type="project" value="UniProtKB-KW"/>
</dbReference>
<dbReference type="InterPro" id="IPR026956">
    <property type="entry name" value="D-ser_dehydrat-like_dom"/>
</dbReference>
<evidence type="ECO:0000259" key="14">
    <source>
        <dbReference type="SMART" id="SM01119"/>
    </source>
</evidence>
<dbReference type="InterPro" id="IPR042208">
    <property type="entry name" value="D-ser_dehydrat-like_sf"/>
</dbReference>
<dbReference type="SUPFAM" id="SSF51419">
    <property type="entry name" value="PLP-binding barrel"/>
    <property type="match status" value="1"/>
</dbReference>
<evidence type="ECO:0000313" key="15">
    <source>
        <dbReference type="EMBL" id="QPG74218.1"/>
    </source>
</evidence>
<sequence>MPYPYQFLKCSDKKELLDAYIGKHVKDLPTPSLIIDRSQVKKNCMATFETVRKLGFEFRPHVKTHKTTEGTLLELGEGTDFSTSRIVVSTLTEAWNLLPLVKSGRIDDILFSMPVMQSRLGEMADLSKFVKNFRMMLDNQKQVDALVEFSKKNNYAKKWSIFIKINMGSNRAGFELTSSELKQTLQQILTTDARNYIEIYGFYCHAGHSYGCHSLEEAEKVLVDEISSANSAAKMALEIDKSLQLVLSVGATPTAHAAGLYNSGQLDSKLYGEVELHAGNFAFCDLQQAGTNCCKLESIACTVLAEVISAYPGRGSQKPGEELVNAGVLGIGRETGAIPGFGKVCWPKEYSNWIVGRVSQEHGILTVLDHHEPTKMIPIGTKVLIYPQHTCIAAACYPWYFIVDNVDEVVDVWVPWRGW</sequence>
<dbReference type="EMBL" id="CP064812">
    <property type="protein sequence ID" value="QPG74218.1"/>
    <property type="molecule type" value="Genomic_DNA"/>
</dbReference>
<dbReference type="SMART" id="SM01119">
    <property type="entry name" value="D-ser_dehydrat"/>
    <property type="match status" value="1"/>
</dbReference>
<organism evidence="15 16">
    <name type="scientific">Eeniella nana</name>
    <name type="common">Yeast</name>
    <name type="synonym">Brettanomyces nanus</name>
    <dbReference type="NCBI Taxonomy" id="13502"/>
    <lineage>
        <taxon>Eukaryota</taxon>
        <taxon>Fungi</taxon>
        <taxon>Dikarya</taxon>
        <taxon>Ascomycota</taxon>
        <taxon>Saccharomycotina</taxon>
        <taxon>Pichiomycetes</taxon>
        <taxon>Pichiales</taxon>
        <taxon>Pichiaceae</taxon>
        <taxon>Brettanomyces</taxon>
    </lineage>
</organism>
<keyword evidence="7" id="KW-0663">Pyridoxal phosphate</keyword>
<dbReference type="Pfam" id="PF01168">
    <property type="entry name" value="Ala_racemase_N"/>
    <property type="match status" value="1"/>
</dbReference>
<dbReference type="GO" id="GO:0046872">
    <property type="term" value="F:metal ion binding"/>
    <property type="evidence" value="ECO:0007669"/>
    <property type="project" value="UniProtKB-KW"/>
</dbReference>
<evidence type="ECO:0000256" key="2">
    <source>
        <dbReference type="ARBA" id="ARBA00001947"/>
    </source>
</evidence>
<evidence type="ECO:0000256" key="4">
    <source>
        <dbReference type="ARBA" id="ARBA00022575"/>
    </source>
</evidence>
<feature type="domain" description="D-serine dehydratase-like" evidence="14">
    <location>
        <begin position="300"/>
        <end position="404"/>
    </location>
</feature>
<dbReference type="GO" id="GO:0036088">
    <property type="term" value="P:D-serine catabolic process"/>
    <property type="evidence" value="ECO:0007669"/>
    <property type="project" value="TreeGrafter"/>
</dbReference>
<evidence type="ECO:0000256" key="6">
    <source>
        <dbReference type="ARBA" id="ARBA00022833"/>
    </source>
</evidence>
<dbReference type="GeneID" id="62194943"/>
<keyword evidence="6" id="KW-0862">Zinc</keyword>
<keyword evidence="16" id="KW-1185">Reference proteome</keyword>
<name>A0A875RZR3_EENNA</name>